<sequence>MEPRPDTQSDTRGRALRTPRAAGTAGIVFALLLAAAIVMIRLAIPSGPGSGAGEWLTDPSRRRAVRTALELVPFAGISFLWFMGAVRARIGDAEDKFLATVFLGSGLIFVATLFGAAAAAGGLLSTVPASGAEPGGQLWTFGGHFTYGMLTTYAMRMAAVFVFSTSGIGHRLGVLPRPLTVLGALVGLTLLFATNVVAWSELVFPVWALAVGVHILVAGTADPPGRR</sequence>
<comment type="caution">
    <text evidence="2">The sequence shown here is derived from an EMBL/GenBank/DDBJ whole genome shotgun (WGS) entry which is preliminary data.</text>
</comment>
<protein>
    <recommendedName>
        <fullName evidence="4">DUF4386 family protein</fullName>
    </recommendedName>
</protein>
<evidence type="ECO:0000256" key="1">
    <source>
        <dbReference type="SAM" id="Phobius"/>
    </source>
</evidence>
<feature type="transmembrane region" description="Helical" evidence="1">
    <location>
        <begin position="21"/>
        <end position="44"/>
    </location>
</feature>
<feature type="transmembrane region" description="Helical" evidence="1">
    <location>
        <begin position="144"/>
        <end position="167"/>
    </location>
</feature>
<keyword evidence="3" id="KW-1185">Reference proteome</keyword>
<organism evidence="2 3">
    <name type="scientific">Streptomyces sanglieri</name>
    <dbReference type="NCBI Taxonomy" id="193460"/>
    <lineage>
        <taxon>Bacteria</taxon>
        <taxon>Bacillati</taxon>
        <taxon>Actinomycetota</taxon>
        <taxon>Actinomycetes</taxon>
        <taxon>Kitasatosporales</taxon>
        <taxon>Streptomycetaceae</taxon>
        <taxon>Streptomyces</taxon>
    </lineage>
</organism>
<dbReference type="EMBL" id="JBHTGL010000008">
    <property type="protein sequence ID" value="MFD0626064.1"/>
    <property type="molecule type" value="Genomic_DNA"/>
</dbReference>
<dbReference type="Proteomes" id="UP001596915">
    <property type="component" value="Unassembled WGS sequence"/>
</dbReference>
<name>A0ABW2WXB9_9ACTN</name>
<feature type="transmembrane region" description="Helical" evidence="1">
    <location>
        <begin position="97"/>
        <end position="124"/>
    </location>
</feature>
<evidence type="ECO:0008006" key="4">
    <source>
        <dbReference type="Google" id="ProtNLM"/>
    </source>
</evidence>
<keyword evidence="1" id="KW-1133">Transmembrane helix</keyword>
<proteinExistence type="predicted"/>
<keyword evidence="1" id="KW-0812">Transmembrane</keyword>
<feature type="transmembrane region" description="Helical" evidence="1">
    <location>
        <begin position="179"/>
        <end position="198"/>
    </location>
</feature>
<accession>A0ABW2WXB9</accession>
<feature type="transmembrane region" description="Helical" evidence="1">
    <location>
        <begin position="64"/>
        <end position="85"/>
    </location>
</feature>
<gene>
    <name evidence="2" type="ORF">ACFQ2K_28410</name>
</gene>
<evidence type="ECO:0000313" key="2">
    <source>
        <dbReference type="EMBL" id="MFD0626064.1"/>
    </source>
</evidence>
<evidence type="ECO:0000313" key="3">
    <source>
        <dbReference type="Proteomes" id="UP001596915"/>
    </source>
</evidence>
<reference evidence="3" key="1">
    <citation type="journal article" date="2019" name="Int. J. Syst. Evol. Microbiol.">
        <title>The Global Catalogue of Microorganisms (GCM) 10K type strain sequencing project: providing services to taxonomists for standard genome sequencing and annotation.</title>
        <authorList>
            <consortium name="The Broad Institute Genomics Platform"/>
            <consortium name="The Broad Institute Genome Sequencing Center for Infectious Disease"/>
            <person name="Wu L."/>
            <person name="Ma J."/>
        </authorList>
    </citation>
    <scope>NUCLEOTIDE SEQUENCE [LARGE SCALE GENOMIC DNA]</scope>
    <source>
        <strain evidence="3">JCM 12607</strain>
    </source>
</reference>
<keyword evidence="1" id="KW-0472">Membrane</keyword>